<proteinExistence type="predicted"/>
<comment type="caution">
    <text evidence="2">The sequence shown here is derived from an EMBL/GenBank/DDBJ whole genome shotgun (WGS) entry which is preliminary data.</text>
</comment>
<sequence>MPTNIKLNNLFSSVAGTQGFNPLGNIQSFAQEQIEKLQERRKQVETQHEQNLSNFARFGSQVGQVFGNGTGLNLGGNVASSSTFSASSEDGKPVFSSISSHLAPDGTVTTVESGSDMPGTITVKSGNAGDANGIFSATGVHTDSNGNSDGFKSSGTVKI</sequence>
<feature type="coiled-coil region" evidence="1">
    <location>
        <begin position="27"/>
        <end position="54"/>
    </location>
</feature>
<accession>A0ABP1S5Y6</accession>
<organism evidence="2 3">
    <name type="scientific">Orchesella dallaii</name>
    <dbReference type="NCBI Taxonomy" id="48710"/>
    <lineage>
        <taxon>Eukaryota</taxon>
        <taxon>Metazoa</taxon>
        <taxon>Ecdysozoa</taxon>
        <taxon>Arthropoda</taxon>
        <taxon>Hexapoda</taxon>
        <taxon>Collembola</taxon>
        <taxon>Entomobryomorpha</taxon>
        <taxon>Entomobryoidea</taxon>
        <taxon>Orchesellidae</taxon>
        <taxon>Orchesellinae</taxon>
        <taxon>Orchesella</taxon>
    </lineage>
</organism>
<evidence type="ECO:0000256" key="1">
    <source>
        <dbReference type="SAM" id="Coils"/>
    </source>
</evidence>
<dbReference type="Proteomes" id="UP001642540">
    <property type="component" value="Unassembled WGS sequence"/>
</dbReference>
<evidence type="ECO:0000313" key="3">
    <source>
        <dbReference type="Proteomes" id="UP001642540"/>
    </source>
</evidence>
<protein>
    <submittedName>
        <fullName evidence="2">Uncharacterized protein</fullName>
    </submittedName>
</protein>
<dbReference type="EMBL" id="CAXLJM020000160">
    <property type="protein sequence ID" value="CAL8144427.1"/>
    <property type="molecule type" value="Genomic_DNA"/>
</dbReference>
<reference evidence="2 3" key="1">
    <citation type="submission" date="2024-08" db="EMBL/GenBank/DDBJ databases">
        <authorList>
            <person name="Cucini C."/>
            <person name="Frati F."/>
        </authorList>
    </citation>
    <scope>NUCLEOTIDE SEQUENCE [LARGE SCALE GENOMIC DNA]</scope>
</reference>
<gene>
    <name evidence="2" type="ORF">ODALV1_LOCUS30192</name>
</gene>
<keyword evidence="1" id="KW-0175">Coiled coil</keyword>
<evidence type="ECO:0000313" key="2">
    <source>
        <dbReference type="EMBL" id="CAL8144427.1"/>
    </source>
</evidence>
<name>A0ABP1S5Y6_9HEXA</name>
<keyword evidence="3" id="KW-1185">Reference proteome</keyword>